<keyword evidence="4" id="KW-1003">Cell membrane</keyword>
<proteinExistence type="inferred from homology"/>
<comment type="subcellular location">
    <subcellularLocation>
        <location evidence="1">Cell membrane</location>
        <topology evidence="1">Multi-pass membrane protein</topology>
    </subcellularLocation>
</comment>
<dbReference type="GO" id="GO:0032217">
    <property type="term" value="F:riboflavin transmembrane transporter activity"/>
    <property type="evidence" value="ECO:0007669"/>
    <property type="project" value="InterPro"/>
</dbReference>
<reference evidence="9" key="1">
    <citation type="submission" date="2019-08" db="EMBL/GenBank/DDBJ databases">
        <authorList>
            <person name="Kucharzyk K."/>
            <person name="Murdoch R.W."/>
            <person name="Higgins S."/>
            <person name="Loffler F."/>
        </authorList>
    </citation>
    <scope>NUCLEOTIDE SEQUENCE</scope>
</reference>
<keyword evidence="6 8" id="KW-1133">Transmembrane helix</keyword>
<dbReference type="PANTHER" id="PTHR38438">
    <property type="entry name" value="RIBOFLAVIN TRANSPORTER RIBU"/>
    <property type="match status" value="1"/>
</dbReference>
<keyword evidence="3" id="KW-0813">Transport</keyword>
<evidence type="ECO:0000256" key="3">
    <source>
        <dbReference type="ARBA" id="ARBA00022448"/>
    </source>
</evidence>
<comment type="caution">
    <text evidence="9">The sequence shown here is derived from an EMBL/GenBank/DDBJ whole genome shotgun (WGS) entry which is preliminary data.</text>
</comment>
<dbReference type="PANTHER" id="PTHR38438:SF1">
    <property type="entry name" value="RIBOFLAVIN TRANSPORTER RIBU"/>
    <property type="match status" value="1"/>
</dbReference>
<gene>
    <name evidence="9" type="primary">ribU_17</name>
    <name evidence="9" type="ORF">SDC9_194065</name>
</gene>
<protein>
    <submittedName>
        <fullName evidence="9">Riboflavin transporter RibU</fullName>
    </submittedName>
</protein>
<keyword evidence="7 8" id="KW-0472">Membrane</keyword>
<evidence type="ECO:0000256" key="2">
    <source>
        <dbReference type="ARBA" id="ARBA00005540"/>
    </source>
</evidence>
<dbReference type="AlphaFoldDB" id="A0A645I7W1"/>
<dbReference type="GO" id="GO:0005886">
    <property type="term" value="C:plasma membrane"/>
    <property type="evidence" value="ECO:0007669"/>
    <property type="project" value="UniProtKB-SubCell"/>
</dbReference>
<evidence type="ECO:0000256" key="8">
    <source>
        <dbReference type="SAM" id="Phobius"/>
    </source>
</evidence>
<feature type="transmembrane region" description="Helical" evidence="8">
    <location>
        <begin position="138"/>
        <end position="157"/>
    </location>
</feature>
<dbReference type="Pfam" id="PF12822">
    <property type="entry name" value="ECF_trnsprt"/>
    <property type="match status" value="1"/>
</dbReference>
<evidence type="ECO:0000256" key="7">
    <source>
        <dbReference type="ARBA" id="ARBA00023136"/>
    </source>
</evidence>
<name>A0A645I7W1_9ZZZZ</name>
<dbReference type="InterPro" id="IPR024529">
    <property type="entry name" value="ECF_trnsprt_substrate-spec"/>
</dbReference>
<comment type="similarity">
    <text evidence="2">Belongs to the prokaryotic riboflavin transporter (P-RFT) (TC 2.A.87) family.</text>
</comment>
<dbReference type="EMBL" id="VSSQ01107180">
    <property type="protein sequence ID" value="MPN46479.1"/>
    <property type="molecule type" value="Genomic_DNA"/>
</dbReference>
<dbReference type="PIRSF" id="PIRSF037778">
    <property type="entry name" value="UCP037778_transp_RibU"/>
    <property type="match status" value="1"/>
</dbReference>
<accession>A0A645I7W1</accession>
<evidence type="ECO:0000256" key="5">
    <source>
        <dbReference type="ARBA" id="ARBA00022692"/>
    </source>
</evidence>
<feature type="transmembrane region" description="Helical" evidence="8">
    <location>
        <begin position="32"/>
        <end position="52"/>
    </location>
</feature>
<feature type="transmembrane region" description="Helical" evidence="8">
    <location>
        <begin position="6"/>
        <end position="25"/>
    </location>
</feature>
<evidence type="ECO:0000313" key="9">
    <source>
        <dbReference type="EMBL" id="MPN46479.1"/>
    </source>
</evidence>
<evidence type="ECO:0000256" key="4">
    <source>
        <dbReference type="ARBA" id="ARBA00022475"/>
    </source>
</evidence>
<evidence type="ECO:0000256" key="1">
    <source>
        <dbReference type="ARBA" id="ARBA00004651"/>
    </source>
</evidence>
<keyword evidence="5 8" id="KW-0812">Transmembrane</keyword>
<dbReference type="InterPro" id="IPR025720">
    <property type="entry name" value="RibU"/>
</dbReference>
<sequence length="169" mass="19101">MSAFSFVLYAFEISIGFIIPSAAFLKIDFSDIPVFLTSLSLGPWAGILVALIKNIFHISITKEPALSGEIANFFASVSYLLPLCLWRRKNKQKSWLLLSIIISIIMVTFTLGVVNYYITLPLYGIAEELRLPMIYATFVPFNIIRGIIMGAIIMIVYPRLRITIDKFLK</sequence>
<feature type="transmembrane region" description="Helical" evidence="8">
    <location>
        <begin position="95"/>
        <end position="118"/>
    </location>
</feature>
<dbReference type="Gene3D" id="1.10.1760.20">
    <property type="match status" value="1"/>
</dbReference>
<organism evidence="9">
    <name type="scientific">bioreactor metagenome</name>
    <dbReference type="NCBI Taxonomy" id="1076179"/>
    <lineage>
        <taxon>unclassified sequences</taxon>
        <taxon>metagenomes</taxon>
        <taxon>ecological metagenomes</taxon>
    </lineage>
</organism>
<evidence type="ECO:0000256" key="6">
    <source>
        <dbReference type="ARBA" id="ARBA00022989"/>
    </source>
</evidence>